<feature type="compositionally biased region" description="Basic and acidic residues" evidence="1">
    <location>
        <begin position="1"/>
        <end position="33"/>
    </location>
</feature>
<dbReference type="EMBL" id="JBHTKM010000001">
    <property type="protein sequence ID" value="MFD1014450.1"/>
    <property type="molecule type" value="Genomic_DNA"/>
</dbReference>
<keyword evidence="3" id="KW-1185">Reference proteome</keyword>
<evidence type="ECO:0000313" key="3">
    <source>
        <dbReference type="Proteomes" id="UP001597086"/>
    </source>
</evidence>
<proteinExistence type="predicted"/>
<dbReference type="Proteomes" id="UP001597086">
    <property type="component" value="Unassembled WGS sequence"/>
</dbReference>
<evidence type="ECO:0000313" key="2">
    <source>
        <dbReference type="EMBL" id="MFD1014450.1"/>
    </source>
</evidence>
<evidence type="ECO:0008006" key="4">
    <source>
        <dbReference type="Google" id="ProtNLM"/>
    </source>
</evidence>
<reference evidence="3" key="1">
    <citation type="journal article" date="2019" name="Int. J. Syst. Evol. Microbiol.">
        <title>The Global Catalogue of Microorganisms (GCM) 10K type strain sequencing project: providing services to taxonomists for standard genome sequencing and annotation.</title>
        <authorList>
            <consortium name="The Broad Institute Genomics Platform"/>
            <consortium name="The Broad Institute Genome Sequencing Center for Infectious Disease"/>
            <person name="Wu L."/>
            <person name="Ma J."/>
        </authorList>
    </citation>
    <scope>NUCLEOTIDE SEQUENCE [LARGE SCALE GENOMIC DNA]</scope>
    <source>
        <strain evidence="3">CCUG 56098</strain>
    </source>
</reference>
<accession>A0ABW3KKY9</accession>
<sequence length="54" mass="6482">MMTNNKNDKSENDHEKRLHQNATDEKGALKDNHYNQYGRQNETRREHANKLKDD</sequence>
<name>A0ABW3KKY9_9FLAO</name>
<protein>
    <recommendedName>
        <fullName evidence="4">DUF3941 domain-containing protein</fullName>
    </recommendedName>
</protein>
<feature type="region of interest" description="Disordered" evidence="1">
    <location>
        <begin position="1"/>
        <end position="54"/>
    </location>
</feature>
<comment type="caution">
    <text evidence="2">The sequence shown here is derived from an EMBL/GenBank/DDBJ whole genome shotgun (WGS) entry which is preliminary data.</text>
</comment>
<evidence type="ECO:0000256" key="1">
    <source>
        <dbReference type="SAM" id="MobiDB-lite"/>
    </source>
</evidence>
<feature type="compositionally biased region" description="Basic and acidic residues" evidence="1">
    <location>
        <begin position="41"/>
        <end position="54"/>
    </location>
</feature>
<gene>
    <name evidence="2" type="ORF">ACFQ13_00840</name>
</gene>
<organism evidence="2 3">
    <name type="scientific">Winogradskyella rapida</name>
    <dbReference type="NCBI Taxonomy" id="549701"/>
    <lineage>
        <taxon>Bacteria</taxon>
        <taxon>Pseudomonadati</taxon>
        <taxon>Bacteroidota</taxon>
        <taxon>Flavobacteriia</taxon>
        <taxon>Flavobacteriales</taxon>
        <taxon>Flavobacteriaceae</taxon>
        <taxon>Winogradskyella</taxon>
    </lineage>
</organism>
<dbReference type="RefSeq" id="WP_386113201.1">
    <property type="nucleotide sequence ID" value="NZ_JBHTKM010000001.1"/>
</dbReference>